<reference evidence="4" key="1">
    <citation type="journal article" date="2019" name="Int. J. Syst. Evol. Microbiol.">
        <title>The Global Catalogue of Microorganisms (GCM) 10K type strain sequencing project: providing services to taxonomists for standard genome sequencing and annotation.</title>
        <authorList>
            <consortium name="The Broad Institute Genomics Platform"/>
            <consortium name="The Broad Institute Genome Sequencing Center for Infectious Disease"/>
            <person name="Wu L."/>
            <person name="Ma J."/>
        </authorList>
    </citation>
    <scope>NUCLEOTIDE SEQUENCE [LARGE SCALE GENOMIC DNA]</scope>
    <source>
        <strain evidence="4">JCM 1365</strain>
    </source>
</reference>
<gene>
    <name evidence="3" type="ORF">GCM10009721_03390</name>
</gene>
<proteinExistence type="predicted"/>
<feature type="compositionally biased region" description="Low complexity" evidence="1">
    <location>
        <begin position="75"/>
        <end position="116"/>
    </location>
</feature>
<dbReference type="PROSITE" id="PS51677">
    <property type="entry name" value="NODB"/>
    <property type="match status" value="1"/>
</dbReference>
<dbReference type="InterPro" id="IPR011330">
    <property type="entry name" value="Glyco_hydro/deAcase_b/a-brl"/>
</dbReference>
<feature type="compositionally biased region" description="Low complexity" evidence="1">
    <location>
        <begin position="20"/>
        <end position="38"/>
    </location>
</feature>
<dbReference type="PANTHER" id="PTHR10587">
    <property type="entry name" value="GLYCOSYL TRANSFERASE-RELATED"/>
    <property type="match status" value="1"/>
</dbReference>
<name>A0ABQ2HJF6_9MICO</name>
<dbReference type="InterPro" id="IPR002509">
    <property type="entry name" value="NODB_dom"/>
</dbReference>
<feature type="region of interest" description="Disordered" evidence="1">
    <location>
        <begin position="61"/>
        <end position="128"/>
    </location>
</feature>
<comment type="caution">
    <text evidence="3">The sequence shown here is derived from an EMBL/GenBank/DDBJ whole genome shotgun (WGS) entry which is preliminary data.</text>
</comment>
<sequence length="322" mass="31355">MTDPQPDTAVPDGPDASELPAPADASASEGDSAGHAASRRTVLAAAAGVIGALGVAACSPAGTSGAPGTSGGPGTPTTGGPVGTSAATGLAAPPGPTTTGSEPRGTTGTTTSPTPGRQSVLASAGADIGSGPRDVPAVALTFHGAGPAARTSAVLAVARAHGAHLTVFAVGQWLRANPALGRAILAEGHDLGNHTWSHQPMRRLTAAEAETEVSRGAAEVASVRGSAGLLFRPSGTPTSTAVIRAAARAAGYQRCISYDVDPQDFLDPGASVVRDRTLAAVGAGSIVSLHLGHAGTVAALPGILSGLRTRGLRAVTVTELLA</sequence>
<feature type="region of interest" description="Disordered" evidence="1">
    <location>
        <begin position="1"/>
        <end position="38"/>
    </location>
</feature>
<dbReference type="RefSeq" id="WP_229674786.1">
    <property type="nucleotide sequence ID" value="NZ_BMNZ01000001.1"/>
</dbReference>
<feature type="domain" description="NodB homology" evidence="2">
    <location>
        <begin position="136"/>
        <end position="315"/>
    </location>
</feature>
<dbReference type="Gene3D" id="3.20.20.370">
    <property type="entry name" value="Glycoside hydrolase/deacetylase"/>
    <property type="match status" value="1"/>
</dbReference>
<evidence type="ECO:0000313" key="3">
    <source>
        <dbReference type="EMBL" id="GGM82238.1"/>
    </source>
</evidence>
<dbReference type="PROSITE" id="PS51318">
    <property type="entry name" value="TAT"/>
    <property type="match status" value="1"/>
</dbReference>
<keyword evidence="4" id="KW-1185">Reference proteome</keyword>
<accession>A0ABQ2HJF6</accession>
<evidence type="ECO:0000256" key="1">
    <source>
        <dbReference type="SAM" id="MobiDB-lite"/>
    </source>
</evidence>
<dbReference type="InterPro" id="IPR050248">
    <property type="entry name" value="Polysacc_deacetylase_ArnD"/>
</dbReference>
<protein>
    <recommendedName>
        <fullName evidence="2">NodB homology domain-containing protein</fullName>
    </recommendedName>
</protein>
<dbReference type="PANTHER" id="PTHR10587:SF137">
    <property type="entry name" value="4-DEOXY-4-FORMAMIDO-L-ARABINOSE-PHOSPHOUNDECAPRENOL DEFORMYLASE ARND-RELATED"/>
    <property type="match status" value="1"/>
</dbReference>
<dbReference type="CDD" id="cd10917">
    <property type="entry name" value="CE4_NodB_like_6s_7s"/>
    <property type="match status" value="1"/>
</dbReference>
<dbReference type="EMBL" id="BMNZ01000001">
    <property type="protein sequence ID" value="GGM82238.1"/>
    <property type="molecule type" value="Genomic_DNA"/>
</dbReference>
<dbReference type="Pfam" id="PF01522">
    <property type="entry name" value="Polysacc_deac_1"/>
    <property type="match status" value="1"/>
</dbReference>
<dbReference type="SUPFAM" id="SSF88713">
    <property type="entry name" value="Glycoside hydrolase/deacetylase"/>
    <property type="match status" value="1"/>
</dbReference>
<organism evidence="3 4">
    <name type="scientific">Terrabacter tumescens</name>
    <dbReference type="NCBI Taxonomy" id="60443"/>
    <lineage>
        <taxon>Bacteria</taxon>
        <taxon>Bacillati</taxon>
        <taxon>Actinomycetota</taxon>
        <taxon>Actinomycetes</taxon>
        <taxon>Micrococcales</taxon>
        <taxon>Intrasporangiaceae</taxon>
        <taxon>Terrabacter</taxon>
    </lineage>
</organism>
<dbReference type="InterPro" id="IPR006311">
    <property type="entry name" value="TAT_signal"/>
</dbReference>
<dbReference type="Proteomes" id="UP000623461">
    <property type="component" value="Unassembled WGS sequence"/>
</dbReference>
<evidence type="ECO:0000313" key="4">
    <source>
        <dbReference type="Proteomes" id="UP000623461"/>
    </source>
</evidence>
<evidence type="ECO:0000259" key="2">
    <source>
        <dbReference type="PROSITE" id="PS51677"/>
    </source>
</evidence>